<accession>A0AAE9LNF9</accession>
<reference evidence="1" key="1">
    <citation type="journal article" date="2022" name="J. Invertebr. Pathol.">
        <title>Identification of a new nucleopolyhedrovirus isolated from the olive leaf moth, Palpita vitrealis, from two locations in Egypt.</title>
        <authorList>
            <person name="El-Salamouny S."/>
            <person name="Wennmann J.T."/>
            <person name="Kleespies R.G."/>
            <person name="Richert-Poggeler K.R."/>
            <person name="Mansour A."/>
            <person name="Awad M."/>
            <person name="Agamy E."/>
            <person name="Salama R."/>
            <person name="Jehle J.A."/>
        </authorList>
    </citation>
    <scope>NUCLEOTIDE SEQUENCE</scope>
    <source>
        <strain evidence="1">Giza 2005</strain>
    </source>
</reference>
<evidence type="ECO:0000313" key="2">
    <source>
        <dbReference type="Proteomes" id="UP001256712"/>
    </source>
</evidence>
<evidence type="ECO:0000313" key="1">
    <source>
        <dbReference type="EMBL" id="USC25877.1"/>
    </source>
</evidence>
<proteinExistence type="predicted"/>
<organism evidence="1 2">
    <name type="scientific">Palpita vitrealis nucleopolyhedrovirus</name>
    <dbReference type="NCBI Taxonomy" id="2951960"/>
    <lineage>
        <taxon>Viruses</taxon>
        <taxon>Viruses incertae sedis</taxon>
        <taxon>Naldaviricetes</taxon>
        <taxon>Lefavirales</taxon>
        <taxon>Baculoviridae</taxon>
        <taxon>Alphabaculovirus</taxon>
        <taxon>Alphabaculovirus pavitrealis</taxon>
    </lineage>
</organism>
<dbReference type="EMBL" id="OL685370">
    <property type="protein sequence ID" value="USC25877.1"/>
    <property type="molecule type" value="Genomic_DNA"/>
</dbReference>
<dbReference type="PROSITE" id="PS51257">
    <property type="entry name" value="PROKAR_LIPOPROTEIN"/>
    <property type="match status" value="1"/>
</dbReference>
<name>A0AAE9LNF9_9ABAC</name>
<protein>
    <submittedName>
        <fullName evidence="1">Uncharacterized protein</fullName>
    </submittedName>
</protein>
<dbReference type="Proteomes" id="UP001256712">
    <property type="component" value="Segment"/>
</dbReference>
<sequence>MFFNKSSAEYANTLSTHMPDSESFIFIIYLIFCACSIRLQPQQLTHVIYYNGN</sequence>
<keyword evidence="2" id="KW-1185">Reference proteome</keyword>